<sequence length="198" mass="22388">MNKAEIEKIPKATFLKYEKLKNILQEMGGVLVAFSGGVDSTFLLKTAHEVLGKNVLAVIASSETYPQKEREEAIRLAQKFNIRYKVIETKELESSDFANNPPQRCYFCKKELFSKLKDIAEAEGIPYILDGSNYEDTADFRPGTKAAEELGIRSPLKEVHLGKSEIRQLSKRSSLPTWDKPSLACLSSRFPYYTKIDT</sequence>
<name>X1R2Y2_9ZZZZ</name>
<dbReference type="Pfam" id="PF02540">
    <property type="entry name" value="NAD_synthase"/>
    <property type="match status" value="1"/>
</dbReference>
<dbReference type="EMBL" id="BARV01036048">
    <property type="protein sequence ID" value="GAI49944.1"/>
    <property type="molecule type" value="Genomic_DNA"/>
</dbReference>
<dbReference type="GO" id="GO:0006163">
    <property type="term" value="P:purine nucleotide metabolic process"/>
    <property type="evidence" value="ECO:0007669"/>
    <property type="project" value="UniProtKB-ARBA"/>
</dbReference>
<evidence type="ECO:0000259" key="1">
    <source>
        <dbReference type="Pfam" id="PF02540"/>
    </source>
</evidence>
<dbReference type="InterPro" id="IPR014729">
    <property type="entry name" value="Rossmann-like_a/b/a_fold"/>
</dbReference>
<accession>X1R2Y2</accession>
<dbReference type="CDD" id="cd01990">
    <property type="entry name" value="LarE-like"/>
    <property type="match status" value="1"/>
</dbReference>
<feature type="non-terminal residue" evidence="2">
    <location>
        <position position="198"/>
    </location>
</feature>
<protein>
    <recommendedName>
        <fullName evidence="1">NAD/GMP synthase domain-containing protein</fullName>
    </recommendedName>
</protein>
<dbReference type="GO" id="GO:0016783">
    <property type="term" value="F:sulfurtransferase activity"/>
    <property type="evidence" value="ECO:0007669"/>
    <property type="project" value="InterPro"/>
</dbReference>
<dbReference type="SUPFAM" id="SSF52402">
    <property type="entry name" value="Adenine nucleotide alpha hydrolases-like"/>
    <property type="match status" value="1"/>
</dbReference>
<dbReference type="InterPro" id="IPR005232">
    <property type="entry name" value="LarE"/>
</dbReference>
<dbReference type="InterPro" id="IPR052188">
    <property type="entry name" value="Ni-pincer_cofactor_biosynth"/>
</dbReference>
<organism evidence="2">
    <name type="scientific">marine sediment metagenome</name>
    <dbReference type="NCBI Taxonomy" id="412755"/>
    <lineage>
        <taxon>unclassified sequences</taxon>
        <taxon>metagenomes</taxon>
        <taxon>ecological metagenomes</taxon>
    </lineage>
</organism>
<gene>
    <name evidence="2" type="ORF">S06H3_56089</name>
</gene>
<reference evidence="2" key="1">
    <citation type="journal article" date="2014" name="Front. Microbiol.">
        <title>High frequency of phylogenetically diverse reductive dehalogenase-homologous genes in deep subseafloor sedimentary metagenomes.</title>
        <authorList>
            <person name="Kawai M."/>
            <person name="Futagami T."/>
            <person name="Toyoda A."/>
            <person name="Takaki Y."/>
            <person name="Nishi S."/>
            <person name="Hori S."/>
            <person name="Arai W."/>
            <person name="Tsubouchi T."/>
            <person name="Morono Y."/>
            <person name="Uchiyama I."/>
            <person name="Ito T."/>
            <person name="Fujiyama A."/>
            <person name="Inagaki F."/>
            <person name="Takami H."/>
        </authorList>
    </citation>
    <scope>NUCLEOTIDE SEQUENCE</scope>
    <source>
        <strain evidence="2">Expedition CK06-06</strain>
    </source>
</reference>
<dbReference type="Gene3D" id="3.40.50.620">
    <property type="entry name" value="HUPs"/>
    <property type="match status" value="1"/>
</dbReference>
<dbReference type="PANTHER" id="PTHR43169:SF2">
    <property type="entry name" value="NAD_GMP SYNTHASE DOMAIN-CONTAINING PROTEIN"/>
    <property type="match status" value="1"/>
</dbReference>
<dbReference type="NCBIfam" id="TIGR00268">
    <property type="entry name" value="ATP-dependent sacrificial sulfur transferase LarE"/>
    <property type="match status" value="1"/>
</dbReference>
<evidence type="ECO:0000313" key="2">
    <source>
        <dbReference type="EMBL" id="GAI49944.1"/>
    </source>
</evidence>
<feature type="domain" description="NAD/GMP synthase" evidence="1">
    <location>
        <begin position="23"/>
        <end position="94"/>
    </location>
</feature>
<dbReference type="InterPro" id="IPR022310">
    <property type="entry name" value="NAD/GMP_synthase"/>
</dbReference>
<proteinExistence type="predicted"/>
<dbReference type="PANTHER" id="PTHR43169">
    <property type="entry name" value="EXSB FAMILY PROTEIN"/>
    <property type="match status" value="1"/>
</dbReference>
<dbReference type="AlphaFoldDB" id="X1R2Y2"/>
<comment type="caution">
    <text evidence="2">The sequence shown here is derived from an EMBL/GenBank/DDBJ whole genome shotgun (WGS) entry which is preliminary data.</text>
</comment>